<proteinExistence type="predicted"/>
<dbReference type="WBParaSite" id="nRc.2.0.1.t01806-RA">
    <property type="protein sequence ID" value="nRc.2.0.1.t01806-RA"/>
    <property type="gene ID" value="nRc.2.0.1.g01806"/>
</dbReference>
<name>A0A915HJP4_ROMCU</name>
<accession>A0A915HJP4</accession>
<dbReference type="Proteomes" id="UP000887565">
    <property type="component" value="Unplaced"/>
</dbReference>
<sequence length="96" mass="11360">MTPKHADNVLKAAVALHNYLLMTDFQQPAQQKYCAKDFVDHEAFDDSLIEGDWRIIWRVRENLKNYFVSEMDHIPWQDKIVYICLYLPVDSSDVEI</sequence>
<protein>
    <submittedName>
        <fullName evidence="2">Uncharacterized protein</fullName>
    </submittedName>
</protein>
<dbReference type="AlphaFoldDB" id="A0A915HJP4"/>
<evidence type="ECO:0000313" key="1">
    <source>
        <dbReference type="Proteomes" id="UP000887565"/>
    </source>
</evidence>
<evidence type="ECO:0000313" key="2">
    <source>
        <dbReference type="WBParaSite" id="nRc.2.0.1.t01806-RA"/>
    </source>
</evidence>
<reference evidence="2" key="1">
    <citation type="submission" date="2022-11" db="UniProtKB">
        <authorList>
            <consortium name="WormBaseParasite"/>
        </authorList>
    </citation>
    <scope>IDENTIFICATION</scope>
</reference>
<keyword evidence="1" id="KW-1185">Reference proteome</keyword>
<organism evidence="1 2">
    <name type="scientific">Romanomermis culicivorax</name>
    <name type="common">Nematode worm</name>
    <dbReference type="NCBI Taxonomy" id="13658"/>
    <lineage>
        <taxon>Eukaryota</taxon>
        <taxon>Metazoa</taxon>
        <taxon>Ecdysozoa</taxon>
        <taxon>Nematoda</taxon>
        <taxon>Enoplea</taxon>
        <taxon>Dorylaimia</taxon>
        <taxon>Mermithida</taxon>
        <taxon>Mermithoidea</taxon>
        <taxon>Mermithidae</taxon>
        <taxon>Romanomermis</taxon>
    </lineage>
</organism>